<sequence length="117" mass="14130">MKLFDFLVGCLDQANNDKIFPSIIDVSSYMNEVHILTRIENQIKNYIEEEILVEVDLEYIIKLPKSYSKYIQYEHTNNKIEKKENIDLEKMKNIDWKSVRDCFKYTDDHTEKEVKKF</sequence>
<protein>
    <submittedName>
        <fullName evidence="1">Uncharacterized protein</fullName>
    </submittedName>
</protein>
<name>A0A267MQ36_9FIRM</name>
<evidence type="ECO:0000313" key="1">
    <source>
        <dbReference type="EMBL" id="PAB61008.1"/>
    </source>
</evidence>
<keyword evidence="2" id="KW-1185">Reference proteome</keyword>
<dbReference type="EMBL" id="NIBG01000001">
    <property type="protein sequence ID" value="PAB61008.1"/>
    <property type="molecule type" value="Genomic_DNA"/>
</dbReference>
<organism evidence="1 2">
    <name type="scientific">Anaeromicrobium sediminis</name>
    <dbReference type="NCBI Taxonomy" id="1478221"/>
    <lineage>
        <taxon>Bacteria</taxon>
        <taxon>Bacillati</taxon>
        <taxon>Bacillota</taxon>
        <taxon>Clostridia</taxon>
        <taxon>Peptostreptococcales</taxon>
        <taxon>Thermotaleaceae</taxon>
        <taxon>Anaeromicrobium</taxon>
    </lineage>
</organism>
<evidence type="ECO:0000313" key="2">
    <source>
        <dbReference type="Proteomes" id="UP000216024"/>
    </source>
</evidence>
<gene>
    <name evidence="1" type="ORF">CCE28_00830</name>
</gene>
<reference evidence="1 2" key="1">
    <citation type="submission" date="2017-06" db="EMBL/GenBank/DDBJ databases">
        <title>Draft genome sequence of anaerobic fermentative bacterium Anaeromicrobium sediminis DY2726D isolated from West Pacific Ocean sediments.</title>
        <authorList>
            <person name="Zeng X."/>
        </authorList>
    </citation>
    <scope>NUCLEOTIDE SEQUENCE [LARGE SCALE GENOMIC DNA]</scope>
    <source>
        <strain evidence="1 2">DY2726D</strain>
    </source>
</reference>
<proteinExistence type="predicted"/>
<accession>A0A267MQ36</accession>
<dbReference type="RefSeq" id="WP_095130012.1">
    <property type="nucleotide sequence ID" value="NZ_NIBG01000001.1"/>
</dbReference>
<comment type="caution">
    <text evidence="1">The sequence shown here is derived from an EMBL/GenBank/DDBJ whole genome shotgun (WGS) entry which is preliminary data.</text>
</comment>
<dbReference type="Proteomes" id="UP000216024">
    <property type="component" value="Unassembled WGS sequence"/>
</dbReference>
<dbReference type="AlphaFoldDB" id="A0A267MQ36"/>